<evidence type="ECO:0000256" key="4">
    <source>
        <dbReference type="ARBA" id="ARBA00022679"/>
    </source>
</evidence>
<evidence type="ECO:0000313" key="8">
    <source>
        <dbReference type="Proteomes" id="UP000775872"/>
    </source>
</evidence>
<proteinExistence type="inferred from homology"/>
<keyword evidence="4 6" id="KW-0808">Transferase</keyword>
<comment type="catalytic activity">
    <reaction evidence="5 6">
        <text>(6R)-5,10-methylene-5,6,7,8-tetrahydrofolate + 3-methyl-2-oxobutanoate + H2O = 2-dehydropantoate + (6S)-5,6,7,8-tetrahydrofolate</text>
        <dbReference type="Rhea" id="RHEA:11824"/>
        <dbReference type="ChEBI" id="CHEBI:11561"/>
        <dbReference type="ChEBI" id="CHEBI:11851"/>
        <dbReference type="ChEBI" id="CHEBI:15377"/>
        <dbReference type="ChEBI" id="CHEBI:15636"/>
        <dbReference type="ChEBI" id="CHEBI:57453"/>
        <dbReference type="EC" id="2.1.2.11"/>
    </reaction>
</comment>
<evidence type="ECO:0000256" key="1">
    <source>
        <dbReference type="ARBA" id="ARBA00005033"/>
    </source>
</evidence>
<dbReference type="NCBIfam" id="NF001452">
    <property type="entry name" value="PRK00311.1"/>
    <property type="match status" value="1"/>
</dbReference>
<evidence type="ECO:0000256" key="2">
    <source>
        <dbReference type="ARBA" id="ARBA00008676"/>
    </source>
</evidence>
<dbReference type="EMBL" id="CABFOC020000029">
    <property type="protein sequence ID" value="CAH0047321.1"/>
    <property type="molecule type" value="Genomic_DNA"/>
</dbReference>
<dbReference type="GO" id="GO:0003864">
    <property type="term" value="F:3-methyl-2-oxobutanoate hydroxymethyltransferase activity"/>
    <property type="evidence" value="ECO:0007669"/>
    <property type="project" value="UniProtKB-EC"/>
</dbReference>
<evidence type="ECO:0000256" key="3">
    <source>
        <dbReference type="ARBA" id="ARBA00012618"/>
    </source>
</evidence>
<dbReference type="Proteomes" id="UP000775872">
    <property type="component" value="Unassembled WGS sequence"/>
</dbReference>
<dbReference type="FunFam" id="3.20.20.60:FF:000003">
    <property type="entry name" value="3-methyl-2-oxobutanoate hydroxymethyltransferase"/>
    <property type="match status" value="1"/>
</dbReference>
<dbReference type="InterPro" id="IPR003700">
    <property type="entry name" value="Pantoate_hydroxy_MeTrfase"/>
</dbReference>
<evidence type="ECO:0000256" key="5">
    <source>
        <dbReference type="ARBA" id="ARBA00049172"/>
    </source>
</evidence>
<evidence type="ECO:0000256" key="6">
    <source>
        <dbReference type="RuleBase" id="RU362100"/>
    </source>
</evidence>
<dbReference type="PIRSF" id="PIRSF000388">
    <property type="entry name" value="Pantoate_hydroxy_MeTrfase"/>
    <property type="match status" value="1"/>
</dbReference>
<dbReference type="EC" id="2.1.2.11" evidence="3 6"/>
<comment type="caution">
    <text evidence="7">The sequence shown here is derived from an EMBL/GenBank/DDBJ whole genome shotgun (WGS) entry which is preliminary data.</text>
</comment>
<dbReference type="GO" id="GO:0015940">
    <property type="term" value="P:pantothenate biosynthetic process"/>
    <property type="evidence" value="ECO:0007669"/>
    <property type="project" value="UniProtKB-KW"/>
</dbReference>
<accession>A0A9N9Z1G7</accession>
<feature type="non-terminal residue" evidence="7">
    <location>
        <position position="1"/>
    </location>
</feature>
<dbReference type="GO" id="GO:0005739">
    <property type="term" value="C:mitochondrion"/>
    <property type="evidence" value="ECO:0007669"/>
    <property type="project" value="TreeGrafter"/>
</dbReference>
<dbReference type="InterPro" id="IPR015813">
    <property type="entry name" value="Pyrv/PenolPyrv_kinase-like_dom"/>
</dbReference>
<dbReference type="PANTHER" id="PTHR20881">
    <property type="entry name" value="3-METHYL-2-OXOBUTANOATE HYDROXYMETHYLTRANSFERASE"/>
    <property type="match status" value="1"/>
</dbReference>
<reference evidence="8" key="1">
    <citation type="submission" date="2019-06" db="EMBL/GenBank/DDBJ databases">
        <authorList>
            <person name="Broberg M."/>
        </authorList>
    </citation>
    <scope>NUCLEOTIDE SEQUENCE [LARGE SCALE GENOMIC DNA]</scope>
</reference>
<keyword evidence="8" id="KW-1185">Reference proteome</keyword>
<keyword evidence="6" id="KW-0566">Pantothenate biosynthesis</keyword>
<dbReference type="NCBIfam" id="TIGR00222">
    <property type="entry name" value="panB"/>
    <property type="match status" value="1"/>
</dbReference>
<dbReference type="PANTHER" id="PTHR20881:SF0">
    <property type="entry name" value="3-METHYL-2-OXOBUTANOATE HYDROXYMETHYLTRANSFERASE"/>
    <property type="match status" value="1"/>
</dbReference>
<dbReference type="OrthoDB" id="425211at2759"/>
<organism evidence="7 8">
    <name type="scientific">Clonostachys solani</name>
    <dbReference type="NCBI Taxonomy" id="160281"/>
    <lineage>
        <taxon>Eukaryota</taxon>
        <taxon>Fungi</taxon>
        <taxon>Dikarya</taxon>
        <taxon>Ascomycota</taxon>
        <taxon>Pezizomycotina</taxon>
        <taxon>Sordariomycetes</taxon>
        <taxon>Hypocreomycetidae</taxon>
        <taxon>Hypocreales</taxon>
        <taxon>Bionectriaceae</taxon>
        <taxon>Clonostachys</taxon>
    </lineage>
</organism>
<name>A0A9N9Z1G7_9HYPO</name>
<comment type="pathway">
    <text evidence="1 6">Cofactor biosynthesis; (R)-pantothenate biosynthesis; (R)-pantoate from 3-methyl-2-oxobutanoate: step 1/2.</text>
</comment>
<comment type="function">
    <text evidence="6">Catalyzes the reversible reaction in which hydroxymethyl group from 5,10-methylenetetrahydrofolate is transferred onto alpha-ketoisovalerate to form ketopantoate.</text>
</comment>
<evidence type="ECO:0000313" key="7">
    <source>
        <dbReference type="EMBL" id="CAH0047321.1"/>
    </source>
</evidence>
<comment type="similarity">
    <text evidence="2 6">Belongs to the PanB family.</text>
</comment>
<dbReference type="SUPFAM" id="SSF51621">
    <property type="entry name" value="Phosphoenolpyruvate/pyruvate domain"/>
    <property type="match status" value="1"/>
</dbReference>
<dbReference type="CDD" id="cd06557">
    <property type="entry name" value="KPHMT-like"/>
    <property type="match status" value="1"/>
</dbReference>
<dbReference type="Pfam" id="PF02548">
    <property type="entry name" value="Pantoate_transf"/>
    <property type="match status" value="1"/>
</dbReference>
<sequence length="310" mass="33158">LGSSGRTSLQVRCSSYLPFSALATGAREKVTLGTLRALHKKEEPIVALTAYDFPGALIADQAGMDIVLVGDSLSMVSLGMDDTTEITMEEILFHCKSVARAVKSAFTIGDLPMGSYEISPEQALASAIRVVKMGGLQGIKLEGGKEMADTIRKITTAGIPVLGHIGLTPQRKNALGGFRIQGRTPEGATSILDDALAVQGAGCFATVIEAVPSEVAALITERLLIPTIGIGSGNRCSGQVLVQSDISGNFPPGHFLPKFVKKYGDVWAESMSAIKTYRDEVKCRTYPAEEHMYPIKREELDKFVQGLENQ</sequence>
<reference evidence="7 8" key="2">
    <citation type="submission" date="2021-10" db="EMBL/GenBank/DDBJ databases">
        <authorList>
            <person name="Piombo E."/>
        </authorList>
    </citation>
    <scope>NUCLEOTIDE SEQUENCE [LARGE SCALE GENOMIC DNA]</scope>
</reference>
<dbReference type="InterPro" id="IPR040442">
    <property type="entry name" value="Pyrv_kinase-like_dom_sf"/>
</dbReference>
<gene>
    <name evidence="7" type="ORF">CSOL1703_00017211</name>
</gene>
<protein>
    <recommendedName>
        <fullName evidence="3 6">3-methyl-2-oxobutanoate hydroxymethyltransferase</fullName>
        <ecNumber evidence="3 6">2.1.2.11</ecNumber>
    </recommendedName>
</protein>
<dbReference type="AlphaFoldDB" id="A0A9N9Z1G7"/>
<dbReference type="GO" id="GO:0000287">
    <property type="term" value="F:magnesium ion binding"/>
    <property type="evidence" value="ECO:0007669"/>
    <property type="project" value="TreeGrafter"/>
</dbReference>
<dbReference type="HAMAP" id="MF_00156">
    <property type="entry name" value="PanB"/>
    <property type="match status" value="1"/>
</dbReference>
<dbReference type="Gene3D" id="3.20.20.60">
    <property type="entry name" value="Phosphoenolpyruvate-binding domains"/>
    <property type="match status" value="1"/>
</dbReference>